<protein>
    <submittedName>
        <fullName evidence="2">Troponin T</fullName>
    </submittedName>
</protein>
<dbReference type="WBParaSite" id="ES5_v2.g10486.t1">
    <property type="protein sequence ID" value="ES5_v2.g10486.t1"/>
    <property type="gene ID" value="ES5_v2.g10486"/>
</dbReference>
<evidence type="ECO:0000313" key="1">
    <source>
        <dbReference type="Proteomes" id="UP000887579"/>
    </source>
</evidence>
<evidence type="ECO:0000313" key="2">
    <source>
        <dbReference type="WBParaSite" id="ES5_v2.g10486.t1"/>
    </source>
</evidence>
<accession>A0AC34F0I5</accession>
<sequence>MSDEEEQLNSFDSAFTSSFERSLSSSSNYVSRGITRQAAFSVEDNNRSSLGSRVSSNAEIENIKAMYSKKPSNITSSSIEKPDSGTAHDYLSRRRGQLGSSQSVDTSARDSFRRRHSLGLEPPPLFTPPQEPKKVISIAVRADDPTIQELKSQQEFVQRLMAAHSAVDDMLKGRGLRGEDERKFLKHYECVPIIEEERPIRYYSSRKSKSPSDDSDSGLSTGHDSHDSESNHESTPDELKISEEDISSDEIEFHNDQSSIECAHVLLPVIAEEKECTTFVATLPPASSSPPISRPKRPKLQKKKAIDRQSFQEEGTSCSVEFKAPSQRLTCNYIKPITLKRFCKSTFTEPRSPPPRALEKEKPKIKLNRSHTIDSQRNILPPHLLPVKTFQLPLPLATKNKPERSYHKTCKYNQRSASAVISRPFNRSSAEISIQHISFYQTAKSFYEPEKPVEKNVKMHLRLSERAERDCCAQMVLPCNTRTIKIWYNAELPRKPPRRKLVESELEEEEQKPRSIPKRRLIDSPFEQKQEPSKESQVITKTAVRLLQENFIKPPDDDIQKIRTNLRKVQKRTSSNTIFCSVGDTKQSLQSVHKPAKIPKHRNSDAQIQSSKNELSARRRVATSVKHENLHSSELQSLPSTSKKPTIKCDLNNNNNDCSNENAQIATTTKSSTQSNDQYLTEMYHFSREIPHPQCIQRSNARCYLLGEPCCCLSPPKTNFPVFYKRRTPTRKFPKEKSESRQMYNLKKVNWDKILELTTFHPSCSLYSPFGVVLKQVNRKIKRPKLPLWKMIPKQWVPRWRKKQRSEEEEEIDEEVDEEVAEEPAAPEPAVEENKENEDEGEGDEEKQIEETKTRRPPPPQAEPDPETMTEAEKAMLAAKKRHEEEEAAKMLDYEERRLLERQREEEELRVLKEKQAQRRAERAEEEREFAALRKKDEDRRRQEEEERKAKMEAEKRRREEDKRKRQEMMAGSFAGAVSGAGGPNFVVSKKDKADKLGNLATGKPEKGLSKEQQSEARRSYIASVCREVDVSNLLPNDIKEKIKHLHDRICKLEGEKYDLEKRAERQEYDLKELNERRLQAARSKAIEKGIDPVEAENSDHPPKISVASKFDRSIDRRSYGDKKNIFENPVVKPPASIVHGSGRPPPEWGRRENEELEELRKKLEPVKYVELVKAEGDAAKPPVPVVPLQIPAEEFDPSLAKKPSFQSATKAPAPKDAENKENEPAPEVESAPAEPEPEPQAEPEPEPEPEPAADEPAAEEEVAA</sequence>
<dbReference type="Proteomes" id="UP000887579">
    <property type="component" value="Unplaced"/>
</dbReference>
<proteinExistence type="predicted"/>
<reference evidence="2" key="1">
    <citation type="submission" date="2022-11" db="UniProtKB">
        <authorList>
            <consortium name="WormBaseParasite"/>
        </authorList>
    </citation>
    <scope>IDENTIFICATION</scope>
</reference>
<name>A0AC34F0I5_9BILA</name>
<organism evidence="1 2">
    <name type="scientific">Panagrolaimus sp. ES5</name>
    <dbReference type="NCBI Taxonomy" id="591445"/>
    <lineage>
        <taxon>Eukaryota</taxon>
        <taxon>Metazoa</taxon>
        <taxon>Ecdysozoa</taxon>
        <taxon>Nematoda</taxon>
        <taxon>Chromadorea</taxon>
        <taxon>Rhabditida</taxon>
        <taxon>Tylenchina</taxon>
        <taxon>Panagrolaimomorpha</taxon>
        <taxon>Panagrolaimoidea</taxon>
        <taxon>Panagrolaimidae</taxon>
        <taxon>Panagrolaimus</taxon>
    </lineage>
</organism>